<dbReference type="EMBL" id="LWQT01000077">
    <property type="protein sequence ID" value="OAN48063.1"/>
    <property type="molecule type" value="Genomic_DNA"/>
</dbReference>
<keyword evidence="3" id="KW-1185">Reference proteome</keyword>
<dbReference type="InterPro" id="IPR041705">
    <property type="entry name" value="PIN_Sll0205"/>
</dbReference>
<dbReference type="InterPro" id="IPR002716">
    <property type="entry name" value="PIN_dom"/>
</dbReference>
<dbReference type="Pfam" id="PF01850">
    <property type="entry name" value="PIN"/>
    <property type="match status" value="1"/>
</dbReference>
<dbReference type="SUPFAM" id="SSF88723">
    <property type="entry name" value="PIN domain-like"/>
    <property type="match status" value="1"/>
</dbReference>
<sequence length="124" mass="13370">MRLLLDTHVLLWWLADDPALPPIIRAAIADPGTEAFVSAATAWEIAIKQALGKLDFPVDELTAVLADGGFSELPITIEHARRAGALPRHHSDPFDRMLVAQAQHEGLTIATVDQTIGLYAVASI</sequence>
<gene>
    <name evidence="2" type="ORF">A6A04_04715</name>
</gene>
<evidence type="ECO:0000313" key="3">
    <source>
        <dbReference type="Proteomes" id="UP000078428"/>
    </source>
</evidence>
<dbReference type="PANTHER" id="PTHR36173">
    <property type="entry name" value="RIBONUCLEASE VAPC16-RELATED"/>
    <property type="match status" value="1"/>
</dbReference>
<name>A0A178MHM6_9PROT</name>
<evidence type="ECO:0000259" key="1">
    <source>
        <dbReference type="Pfam" id="PF01850"/>
    </source>
</evidence>
<dbReference type="OrthoDB" id="9798990at2"/>
<dbReference type="RefSeq" id="WP_068494242.1">
    <property type="nucleotide sequence ID" value="NZ_LWQT01000077.1"/>
</dbReference>
<protein>
    <submittedName>
        <fullName evidence="2">Twitching motility protein PilT</fullName>
    </submittedName>
</protein>
<dbReference type="STRING" id="1285242.A6A04_04715"/>
<feature type="domain" description="PIN" evidence="1">
    <location>
        <begin position="4"/>
        <end position="115"/>
    </location>
</feature>
<dbReference type="InterPro" id="IPR052919">
    <property type="entry name" value="TA_system_RNase"/>
</dbReference>
<dbReference type="CDD" id="cd09872">
    <property type="entry name" value="PIN_Sll0205-like"/>
    <property type="match status" value="1"/>
</dbReference>
<reference evidence="2 3" key="1">
    <citation type="submission" date="2016-04" db="EMBL/GenBank/DDBJ databases">
        <title>Draft genome sequence of freshwater magnetotactic bacteria Magnetospirillum marisnigri SP-1 and Magnetospirillum moscoviense BB-1.</title>
        <authorList>
            <person name="Koziaeva V."/>
            <person name="Dziuba M.V."/>
            <person name="Ivanov T.M."/>
            <person name="Kuznetsov B."/>
            <person name="Grouzdev D.S."/>
        </authorList>
    </citation>
    <scope>NUCLEOTIDE SEQUENCE [LARGE SCALE GENOMIC DNA]</scope>
    <source>
        <strain evidence="2 3">SP-1</strain>
    </source>
</reference>
<dbReference type="AlphaFoldDB" id="A0A178MHM6"/>
<dbReference type="Proteomes" id="UP000078428">
    <property type="component" value="Unassembled WGS sequence"/>
</dbReference>
<organism evidence="2 3">
    <name type="scientific">Paramagnetospirillum marisnigri</name>
    <dbReference type="NCBI Taxonomy" id="1285242"/>
    <lineage>
        <taxon>Bacteria</taxon>
        <taxon>Pseudomonadati</taxon>
        <taxon>Pseudomonadota</taxon>
        <taxon>Alphaproteobacteria</taxon>
        <taxon>Rhodospirillales</taxon>
        <taxon>Magnetospirillaceae</taxon>
        <taxon>Paramagnetospirillum</taxon>
    </lineage>
</organism>
<comment type="caution">
    <text evidence="2">The sequence shown here is derived from an EMBL/GenBank/DDBJ whole genome shotgun (WGS) entry which is preliminary data.</text>
</comment>
<accession>A0A178MHM6</accession>
<dbReference type="PANTHER" id="PTHR36173:SF2">
    <property type="entry name" value="RIBONUCLEASE VAPC16"/>
    <property type="match status" value="1"/>
</dbReference>
<proteinExistence type="predicted"/>
<dbReference type="Gene3D" id="3.40.50.1010">
    <property type="entry name" value="5'-nuclease"/>
    <property type="match status" value="1"/>
</dbReference>
<evidence type="ECO:0000313" key="2">
    <source>
        <dbReference type="EMBL" id="OAN48063.1"/>
    </source>
</evidence>
<dbReference type="InterPro" id="IPR029060">
    <property type="entry name" value="PIN-like_dom_sf"/>
</dbReference>